<feature type="region of interest" description="Disordered" evidence="4">
    <location>
        <begin position="156"/>
        <end position="179"/>
    </location>
</feature>
<gene>
    <name evidence="6" type="ORF">GCM10022399_05010</name>
</gene>
<comment type="caution">
    <text evidence="6">The sequence shown here is derived from an EMBL/GenBank/DDBJ whole genome shotgun (WGS) entry which is preliminary data.</text>
</comment>
<evidence type="ECO:0000256" key="3">
    <source>
        <dbReference type="ARBA" id="ARBA00023163"/>
    </source>
</evidence>
<evidence type="ECO:0000256" key="2">
    <source>
        <dbReference type="ARBA" id="ARBA00023125"/>
    </source>
</evidence>
<accession>A0ABP7CLT1</accession>
<keyword evidence="7" id="KW-1185">Reference proteome</keyword>
<dbReference type="PANTHER" id="PTHR33164">
    <property type="entry name" value="TRANSCRIPTIONAL REGULATOR, MARR FAMILY"/>
    <property type="match status" value="1"/>
</dbReference>
<organism evidence="6 7">
    <name type="scientific">Terrabacter ginsenosidimutans</name>
    <dbReference type="NCBI Taxonomy" id="490575"/>
    <lineage>
        <taxon>Bacteria</taxon>
        <taxon>Bacillati</taxon>
        <taxon>Actinomycetota</taxon>
        <taxon>Actinomycetes</taxon>
        <taxon>Micrococcales</taxon>
        <taxon>Intrasporangiaceae</taxon>
        <taxon>Terrabacter</taxon>
    </lineage>
</organism>
<dbReference type="InterPro" id="IPR036390">
    <property type="entry name" value="WH_DNA-bd_sf"/>
</dbReference>
<name>A0ABP7CLT1_9MICO</name>
<keyword evidence="3" id="KW-0804">Transcription</keyword>
<evidence type="ECO:0000313" key="7">
    <source>
        <dbReference type="Proteomes" id="UP001501468"/>
    </source>
</evidence>
<dbReference type="SUPFAM" id="SSF46785">
    <property type="entry name" value="Winged helix' DNA-binding domain"/>
    <property type="match status" value="1"/>
</dbReference>
<dbReference type="Gene3D" id="1.10.10.10">
    <property type="entry name" value="Winged helix-like DNA-binding domain superfamily/Winged helix DNA-binding domain"/>
    <property type="match status" value="1"/>
</dbReference>
<dbReference type="PROSITE" id="PS50995">
    <property type="entry name" value="HTH_MARR_2"/>
    <property type="match status" value="1"/>
</dbReference>
<evidence type="ECO:0000313" key="6">
    <source>
        <dbReference type="EMBL" id="GAA3691936.1"/>
    </source>
</evidence>
<dbReference type="Pfam" id="PF01047">
    <property type="entry name" value="MarR"/>
    <property type="match status" value="1"/>
</dbReference>
<evidence type="ECO:0000256" key="1">
    <source>
        <dbReference type="ARBA" id="ARBA00023015"/>
    </source>
</evidence>
<reference evidence="7" key="1">
    <citation type="journal article" date="2019" name="Int. J. Syst. Evol. Microbiol.">
        <title>The Global Catalogue of Microorganisms (GCM) 10K type strain sequencing project: providing services to taxonomists for standard genome sequencing and annotation.</title>
        <authorList>
            <consortium name="The Broad Institute Genomics Platform"/>
            <consortium name="The Broad Institute Genome Sequencing Center for Infectious Disease"/>
            <person name="Wu L."/>
            <person name="Ma J."/>
        </authorList>
    </citation>
    <scope>NUCLEOTIDE SEQUENCE [LARGE SCALE GENOMIC DNA]</scope>
    <source>
        <strain evidence="7">JCM 17125</strain>
    </source>
</reference>
<dbReference type="EMBL" id="BAABDC010000001">
    <property type="protein sequence ID" value="GAA3691936.1"/>
    <property type="molecule type" value="Genomic_DNA"/>
</dbReference>
<dbReference type="InterPro" id="IPR000835">
    <property type="entry name" value="HTH_MarR-typ"/>
</dbReference>
<keyword evidence="1" id="KW-0805">Transcription regulation</keyword>
<dbReference type="RefSeq" id="WP_344941048.1">
    <property type="nucleotide sequence ID" value="NZ_BAABDC010000001.1"/>
</dbReference>
<keyword evidence="2" id="KW-0238">DNA-binding</keyword>
<dbReference type="SMART" id="SM00347">
    <property type="entry name" value="HTH_MARR"/>
    <property type="match status" value="1"/>
</dbReference>
<evidence type="ECO:0000259" key="5">
    <source>
        <dbReference type="PROSITE" id="PS50995"/>
    </source>
</evidence>
<dbReference type="PANTHER" id="PTHR33164:SF64">
    <property type="entry name" value="TRANSCRIPTIONAL REGULATOR SLYA"/>
    <property type="match status" value="1"/>
</dbReference>
<dbReference type="Proteomes" id="UP001501468">
    <property type="component" value="Unassembled WGS sequence"/>
</dbReference>
<proteinExistence type="predicted"/>
<dbReference type="InterPro" id="IPR036388">
    <property type="entry name" value="WH-like_DNA-bd_sf"/>
</dbReference>
<protein>
    <submittedName>
        <fullName evidence="6">MarR family transcriptional regulator</fullName>
    </submittedName>
</protein>
<feature type="domain" description="HTH marR-type" evidence="5">
    <location>
        <begin position="19"/>
        <end position="159"/>
    </location>
</feature>
<dbReference type="InterPro" id="IPR039422">
    <property type="entry name" value="MarR/SlyA-like"/>
</dbReference>
<sequence>MSHPRRVTPDLHTRFAEADDSPGLLLWRVGNRWQAAVRETLAPHGLTHTQFVLLASLTWLRQGRDDPVTQRDLAAHAQTDVMMTSQVLRALEAKGLLERRPHPSDARARDLVVTPAGLRTVNAAIVDVEDCDTAFFASTGADLPGFVAGLRRLATTVGDTSPSPEPTADAGDEPRRTGP</sequence>
<evidence type="ECO:0000256" key="4">
    <source>
        <dbReference type="SAM" id="MobiDB-lite"/>
    </source>
</evidence>